<keyword evidence="2" id="KW-1185">Reference proteome</keyword>
<evidence type="ECO:0000313" key="1">
    <source>
        <dbReference type="EMBL" id="GGN59484.1"/>
    </source>
</evidence>
<sequence>MLRRHRTIGIDLAIRGDHVAQIFDDGRPAGRPIRFRHDPASLDSLVARLRDGLVEGDRMQAVMEPTGMSWFPVALPRDKQDENAASIKMGIGVCRVGGGRRA</sequence>
<evidence type="ECO:0008006" key="3">
    <source>
        <dbReference type="Google" id="ProtNLM"/>
    </source>
</evidence>
<name>A0ABQ2JYF0_9SPHN</name>
<dbReference type="Proteomes" id="UP000605099">
    <property type="component" value="Unassembled WGS sequence"/>
</dbReference>
<comment type="caution">
    <text evidence="1">The sequence shown here is derived from an EMBL/GenBank/DDBJ whole genome shotgun (WGS) entry which is preliminary data.</text>
</comment>
<accession>A0ABQ2JYF0</accession>
<gene>
    <name evidence="1" type="ORF">GCM10011349_40070</name>
</gene>
<dbReference type="EMBL" id="BMLK01000026">
    <property type="protein sequence ID" value="GGN59484.1"/>
    <property type="molecule type" value="Genomic_DNA"/>
</dbReference>
<proteinExistence type="predicted"/>
<organism evidence="1 2">
    <name type="scientific">Novosphingobium indicum</name>
    <dbReference type="NCBI Taxonomy" id="462949"/>
    <lineage>
        <taxon>Bacteria</taxon>
        <taxon>Pseudomonadati</taxon>
        <taxon>Pseudomonadota</taxon>
        <taxon>Alphaproteobacteria</taxon>
        <taxon>Sphingomonadales</taxon>
        <taxon>Sphingomonadaceae</taxon>
        <taxon>Novosphingobium</taxon>
    </lineage>
</organism>
<protein>
    <recommendedName>
        <fullName evidence="3">Transposase IS111A/IS1328/IS1533 N-terminal domain-containing protein</fullName>
    </recommendedName>
</protein>
<reference evidence="2" key="1">
    <citation type="journal article" date="2019" name="Int. J. Syst. Evol. Microbiol.">
        <title>The Global Catalogue of Microorganisms (GCM) 10K type strain sequencing project: providing services to taxonomists for standard genome sequencing and annotation.</title>
        <authorList>
            <consortium name="The Broad Institute Genomics Platform"/>
            <consortium name="The Broad Institute Genome Sequencing Center for Infectious Disease"/>
            <person name="Wu L."/>
            <person name="Ma J."/>
        </authorList>
    </citation>
    <scope>NUCLEOTIDE SEQUENCE [LARGE SCALE GENOMIC DNA]</scope>
    <source>
        <strain evidence="2">CGMCC 1.6784</strain>
    </source>
</reference>
<evidence type="ECO:0000313" key="2">
    <source>
        <dbReference type="Proteomes" id="UP000605099"/>
    </source>
</evidence>